<accession>A0A7W5ZRI2</accession>
<dbReference type="RefSeq" id="WP_183979720.1">
    <property type="nucleotide sequence ID" value="NZ_JACIBY010000021.1"/>
</dbReference>
<reference evidence="1 2" key="1">
    <citation type="submission" date="2020-08" db="EMBL/GenBank/DDBJ databases">
        <title>Genomic Encyclopedia of Type Strains, Phase IV (KMG-IV): sequencing the most valuable type-strain genomes for metagenomic binning, comparative biology and taxonomic classification.</title>
        <authorList>
            <person name="Goeker M."/>
        </authorList>
    </citation>
    <scope>NUCLEOTIDE SEQUENCE [LARGE SCALE GENOMIC DNA]</scope>
    <source>
        <strain evidence="1 2">DSM 17976</strain>
    </source>
</reference>
<dbReference type="Pfam" id="PF11535">
    <property type="entry name" value="Calci_bind_CcbP"/>
    <property type="match status" value="1"/>
</dbReference>
<comment type="caution">
    <text evidence="1">The sequence shown here is derived from an EMBL/GenBank/DDBJ whole genome shotgun (WGS) entry which is preliminary data.</text>
</comment>
<proteinExistence type="predicted"/>
<organism evidence="1 2">
    <name type="scientific">Runella defluvii</name>
    <dbReference type="NCBI Taxonomy" id="370973"/>
    <lineage>
        <taxon>Bacteria</taxon>
        <taxon>Pseudomonadati</taxon>
        <taxon>Bacteroidota</taxon>
        <taxon>Cytophagia</taxon>
        <taxon>Cytophagales</taxon>
        <taxon>Spirosomataceae</taxon>
        <taxon>Runella</taxon>
    </lineage>
</organism>
<evidence type="ECO:0000313" key="2">
    <source>
        <dbReference type="Proteomes" id="UP000541352"/>
    </source>
</evidence>
<name>A0A7W5ZRI2_9BACT</name>
<dbReference type="AlphaFoldDB" id="A0A7W5ZRI2"/>
<evidence type="ECO:0000313" key="1">
    <source>
        <dbReference type="EMBL" id="MBB3841809.1"/>
    </source>
</evidence>
<dbReference type="InterPro" id="IPR020994">
    <property type="entry name" value="Uncharacterised_Ca-bd_CcbP"/>
</dbReference>
<protein>
    <submittedName>
        <fullName evidence="1">Uncharacterized protein</fullName>
    </submittedName>
</protein>
<dbReference type="Proteomes" id="UP000541352">
    <property type="component" value="Unassembled WGS sequence"/>
</dbReference>
<gene>
    <name evidence="1" type="ORF">FHS57_005838</name>
</gene>
<keyword evidence="2" id="KW-1185">Reference proteome</keyword>
<dbReference type="EMBL" id="JACIBY010000021">
    <property type="protein sequence ID" value="MBB3841809.1"/>
    <property type="molecule type" value="Genomic_DNA"/>
</dbReference>
<sequence>MIFETKASNSSELTYVALHISSKFPNFALAWDSLTLRAMPKQFVEESIRDGLDFAEMTLFADEVELVEARDNPQDSNEVIQALESENSWADLEEQGKRIQAVEDACEHDFALVEHWFEYLENNVELPVKAQYIGNSNRNLRFGAEILINGFADADDHYGLIGSAIYQKRWLQVPLCDLKVLESSKKTEALEDYIVWFANH</sequence>